<keyword evidence="2" id="KW-0012">Acyltransferase</keyword>
<name>A0AAJ2N642_9BACL</name>
<dbReference type="GO" id="GO:0016747">
    <property type="term" value="F:acyltransferase activity, transferring groups other than amino-acyl groups"/>
    <property type="evidence" value="ECO:0007669"/>
    <property type="project" value="InterPro"/>
</dbReference>
<dbReference type="PROSITE" id="PS51186">
    <property type="entry name" value="GNAT"/>
    <property type="match status" value="1"/>
</dbReference>
<dbReference type="PANTHER" id="PTHR43415">
    <property type="entry name" value="SPERMIDINE N(1)-ACETYLTRANSFERASE"/>
    <property type="match status" value="1"/>
</dbReference>
<evidence type="ECO:0000313" key="2">
    <source>
        <dbReference type="EMBL" id="MDT8979377.1"/>
    </source>
</evidence>
<reference evidence="3" key="1">
    <citation type="submission" date="2023-09" db="EMBL/GenBank/DDBJ databases">
        <title>Paenibacillus sp. chi10 Genome sequencing and assembly.</title>
        <authorList>
            <person name="Kim I."/>
        </authorList>
    </citation>
    <scope>NUCLEOTIDE SEQUENCE [LARGE SCALE GENOMIC DNA]</scope>
    <source>
        <strain evidence="3">chi10</strain>
    </source>
</reference>
<evidence type="ECO:0000313" key="3">
    <source>
        <dbReference type="Proteomes" id="UP001250538"/>
    </source>
</evidence>
<dbReference type="InterPro" id="IPR000182">
    <property type="entry name" value="GNAT_dom"/>
</dbReference>
<organism evidence="2 3">
    <name type="scientific">Paenibacillus suaedae</name>
    <dbReference type="NCBI Taxonomy" id="3077233"/>
    <lineage>
        <taxon>Bacteria</taxon>
        <taxon>Bacillati</taxon>
        <taxon>Bacillota</taxon>
        <taxon>Bacilli</taxon>
        <taxon>Bacillales</taxon>
        <taxon>Paenibacillaceae</taxon>
        <taxon>Paenibacillus</taxon>
    </lineage>
</organism>
<protein>
    <submittedName>
        <fullName evidence="2">GNAT family N-acetyltransferase</fullName>
        <ecNumber evidence="2">2.3.1.-</ecNumber>
    </submittedName>
</protein>
<dbReference type="Gene3D" id="3.40.630.30">
    <property type="match status" value="1"/>
</dbReference>
<dbReference type="Pfam" id="PF13523">
    <property type="entry name" value="Acetyltransf_8"/>
    <property type="match status" value="1"/>
</dbReference>
<evidence type="ECO:0000259" key="1">
    <source>
        <dbReference type="PROSITE" id="PS51186"/>
    </source>
</evidence>
<sequence length="207" mass="24189">MLADGIQQNKPLEGEDVMLASDGQVSIREMSYSDEDFALLYKWLNDKKILSFIEGPSTRFTWEQIIGKYGPRARGEHFVTPCIIEFNNASIGYLQFYPLQQDEIHEYGAKLDQPQFGLDIFIGETDFWDKGIGTLALKLIIRYLFTEREVEDIYIDPQIVNVRAIKSYEKCGFNKIKVLHERELFDGEYKDTQLMRITLEEFMMQND</sequence>
<dbReference type="InterPro" id="IPR016181">
    <property type="entry name" value="Acyl_CoA_acyltransferase"/>
</dbReference>
<dbReference type="RefSeq" id="WP_315747025.1">
    <property type="nucleotide sequence ID" value="NZ_JAVYAA010000007.1"/>
</dbReference>
<comment type="caution">
    <text evidence="2">The sequence shown here is derived from an EMBL/GenBank/DDBJ whole genome shotgun (WGS) entry which is preliminary data.</text>
</comment>
<keyword evidence="3" id="KW-1185">Reference proteome</keyword>
<dbReference type="EC" id="2.3.1.-" evidence="2"/>
<feature type="domain" description="N-acetyltransferase" evidence="1">
    <location>
        <begin position="25"/>
        <end position="200"/>
    </location>
</feature>
<gene>
    <name evidence="2" type="ORF">RQP50_24365</name>
</gene>
<accession>A0AAJ2N642</accession>
<dbReference type="SUPFAM" id="SSF55729">
    <property type="entry name" value="Acyl-CoA N-acyltransferases (Nat)"/>
    <property type="match status" value="1"/>
</dbReference>
<keyword evidence="2" id="KW-0808">Transferase</keyword>
<dbReference type="AlphaFoldDB" id="A0AAJ2N642"/>
<dbReference type="Proteomes" id="UP001250538">
    <property type="component" value="Unassembled WGS sequence"/>
</dbReference>
<dbReference type="PANTHER" id="PTHR43415:SF3">
    <property type="entry name" value="GNAT-FAMILY ACETYLTRANSFERASE"/>
    <property type="match status" value="1"/>
</dbReference>
<proteinExistence type="predicted"/>
<dbReference type="EMBL" id="JAVYAA010000007">
    <property type="protein sequence ID" value="MDT8979377.1"/>
    <property type="molecule type" value="Genomic_DNA"/>
</dbReference>